<protein>
    <submittedName>
        <fullName evidence="2">Uncharacterized protein</fullName>
    </submittedName>
</protein>
<keyword evidence="1" id="KW-0732">Signal</keyword>
<evidence type="ECO:0000313" key="2">
    <source>
        <dbReference type="EMBL" id="QVL31507.1"/>
    </source>
</evidence>
<feature type="signal peptide" evidence="1">
    <location>
        <begin position="1"/>
        <end position="22"/>
    </location>
</feature>
<name>A0A8E6EUN6_9BACT</name>
<dbReference type="RefSeq" id="WP_213495449.1">
    <property type="nucleotide sequence ID" value="NZ_CP074694.1"/>
</dbReference>
<reference evidence="2" key="1">
    <citation type="submission" date="2021-05" db="EMBL/GenBank/DDBJ databases">
        <title>Complete genome sequence of the cellulolytic planctomycete Telmatocola sphagniphila SP2T and characterization of the first cellulase from planctomycetes.</title>
        <authorList>
            <person name="Rakitin A.L."/>
            <person name="Beletsky A.V."/>
            <person name="Naumoff D.G."/>
            <person name="Kulichevskaya I.S."/>
            <person name="Mardanov A.V."/>
            <person name="Ravin N.V."/>
            <person name="Dedysh S.N."/>
        </authorList>
    </citation>
    <scope>NUCLEOTIDE SEQUENCE</scope>
    <source>
        <strain evidence="2">SP2T</strain>
    </source>
</reference>
<keyword evidence="3" id="KW-1185">Reference proteome</keyword>
<dbReference type="KEGG" id="tsph:KIH39_22080"/>
<evidence type="ECO:0000256" key="1">
    <source>
        <dbReference type="SAM" id="SignalP"/>
    </source>
</evidence>
<dbReference type="AlphaFoldDB" id="A0A8E6EUN6"/>
<feature type="chain" id="PRO_5034755393" evidence="1">
    <location>
        <begin position="23"/>
        <end position="198"/>
    </location>
</feature>
<accession>A0A8E6EUN6</accession>
<organism evidence="2 3">
    <name type="scientific">Telmatocola sphagniphila</name>
    <dbReference type="NCBI Taxonomy" id="1123043"/>
    <lineage>
        <taxon>Bacteria</taxon>
        <taxon>Pseudomonadati</taxon>
        <taxon>Planctomycetota</taxon>
        <taxon>Planctomycetia</taxon>
        <taxon>Gemmatales</taxon>
        <taxon>Gemmataceae</taxon>
    </lineage>
</organism>
<proteinExistence type="predicted"/>
<dbReference type="Proteomes" id="UP000676194">
    <property type="component" value="Chromosome"/>
</dbReference>
<dbReference type="EMBL" id="CP074694">
    <property type="protein sequence ID" value="QVL31507.1"/>
    <property type="molecule type" value="Genomic_DNA"/>
</dbReference>
<sequence length="198" mass="21891">MKRLLLTTICLLSVGYSLPVRAQEPSGVDERARGEFIHRDSGTLFKTPPGWKAITPQRLRRDAKTSVMGLERPNDVNVIVNVTYSPLEGRKFSDSVNSAPDSNGEYGEEHTMLTTIYGKDRVSKPQLMQVGGFAVYKIKVESGAFPEDQSVGLVYLFESGLSDKRWKIKVRANVPKIAEAADTEALNSLLNAFSVEGR</sequence>
<gene>
    <name evidence="2" type="ORF">KIH39_22080</name>
</gene>
<evidence type="ECO:0000313" key="3">
    <source>
        <dbReference type="Proteomes" id="UP000676194"/>
    </source>
</evidence>